<proteinExistence type="predicted"/>
<reference evidence="2 3" key="1">
    <citation type="journal article" date="2019" name="Int. J. Syst. Evol. Microbiol.">
        <title>The Global Catalogue of Microorganisms (GCM) 10K type strain sequencing project: providing services to taxonomists for standard genome sequencing and annotation.</title>
        <authorList>
            <consortium name="The Broad Institute Genomics Platform"/>
            <consortium name="The Broad Institute Genome Sequencing Center for Infectious Disease"/>
            <person name="Wu L."/>
            <person name="Ma J."/>
        </authorList>
    </citation>
    <scope>NUCLEOTIDE SEQUENCE [LARGE SCALE GENOMIC DNA]</scope>
    <source>
        <strain evidence="2 3">JCM 3106</strain>
    </source>
</reference>
<feature type="transmembrane region" description="Helical" evidence="1">
    <location>
        <begin position="171"/>
        <end position="193"/>
    </location>
</feature>
<sequence length="235" mass="24470">MSVSSRSGARTAATGRRAERRLLVCAALAPPLFILAFLVEGATRGAGYDPLRHPVSALALGEYGWTQRANFVLCGLLLLAGIAGLRTALRRRGAGAWAPLLLAMAAVGLVGAGIFAADPLSGYPLGTAPVPSPATATGTWHSLFSTPVFTALPAACCVLARHFATAGRRGWAAYSLATAAVALTCFVLASVAFDQNATLVPYGGLFQRLTIAVSLLWITAVSVDLLRRRDHQRGS</sequence>
<keyword evidence="1" id="KW-0812">Transmembrane</keyword>
<protein>
    <submittedName>
        <fullName evidence="2">DUF998 domain-containing protein</fullName>
    </submittedName>
</protein>
<feature type="transmembrane region" description="Helical" evidence="1">
    <location>
        <begin position="137"/>
        <end position="159"/>
    </location>
</feature>
<dbReference type="Pfam" id="PF06197">
    <property type="entry name" value="DUF998"/>
    <property type="match status" value="1"/>
</dbReference>
<keyword evidence="1" id="KW-0472">Membrane</keyword>
<dbReference type="InterPro" id="IPR009339">
    <property type="entry name" value="DUF998"/>
</dbReference>
<accession>A0ABN3XWE0</accession>
<name>A0ABN3XWE0_9ACTN</name>
<feature type="transmembrane region" description="Helical" evidence="1">
    <location>
        <begin position="65"/>
        <end position="85"/>
    </location>
</feature>
<gene>
    <name evidence="2" type="ORF">GCM10017559_19110</name>
</gene>
<comment type="caution">
    <text evidence="2">The sequence shown here is derived from an EMBL/GenBank/DDBJ whole genome shotgun (WGS) entry which is preliminary data.</text>
</comment>
<dbReference type="RefSeq" id="WP_344891310.1">
    <property type="nucleotide sequence ID" value="NZ_BAAAWD010000006.1"/>
</dbReference>
<evidence type="ECO:0000313" key="2">
    <source>
        <dbReference type="EMBL" id="GAA2998612.1"/>
    </source>
</evidence>
<keyword evidence="3" id="KW-1185">Reference proteome</keyword>
<evidence type="ECO:0000256" key="1">
    <source>
        <dbReference type="SAM" id="Phobius"/>
    </source>
</evidence>
<keyword evidence="1" id="KW-1133">Transmembrane helix</keyword>
<organism evidence="2 3">
    <name type="scientific">Streptosporangium longisporum</name>
    <dbReference type="NCBI Taxonomy" id="46187"/>
    <lineage>
        <taxon>Bacteria</taxon>
        <taxon>Bacillati</taxon>
        <taxon>Actinomycetota</taxon>
        <taxon>Actinomycetes</taxon>
        <taxon>Streptosporangiales</taxon>
        <taxon>Streptosporangiaceae</taxon>
        <taxon>Streptosporangium</taxon>
    </lineage>
</organism>
<feature type="transmembrane region" description="Helical" evidence="1">
    <location>
        <begin position="97"/>
        <end position="117"/>
    </location>
</feature>
<dbReference type="EMBL" id="BAAAWD010000006">
    <property type="protein sequence ID" value="GAA2998612.1"/>
    <property type="molecule type" value="Genomic_DNA"/>
</dbReference>
<feature type="transmembrane region" description="Helical" evidence="1">
    <location>
        <begin position="205"/>
        <end position="226"/>
    </location>
</feature>
<evidence type="ECO:0000313" key="3">
    <source>
        <dbReference type="Proteomes" id="UP001499930"/>
    </source>
</evidence>
<dbReference type="Proteomes" id="UP001499930">
    <property type="component" value="Unassembled WGS sequence"/>
</dbReference>